<feature type="transmembrane region" description="Helical" evidence="7">
    <location>
        <begin position="311"/>
        <end position="333"/>
    </location>
</feature>
<gene>
    <name evidence="9" type="primary">TBLA0B05020</name>
    <name evidence="9" type="ORF">TBLA_0B05020</name>
</gene>
<dbReference type="PANTHER" id="PTHR22950:SF20">
    <property type="entry name" value="AMINO ACID TRANSPORTER (EUROFUNG)"/>
    <property type="match status" value="1"/>
</dbReference>
<dbReference type="GO" id="GO:0015179">
    <property type="term" value="F:L-amino acid transmembrane transporter activity"/>
    <property type="evidence" value="ECO:0007669"/>
    <property type="project" value="TreeGrafter"/>
</dbReference>
<evidence type="ECO:0000256" key="2">
    <source>
        <dbReference type="ARBA" id="ARBA00008066"/>
    </source>
</evidence>
<reference evidence="9 10" key="1">
    <citation type="journal article" date="2011" name="Proc. Natl. Acad. Sci. U.S.A.">
        <title>Evolutionary erosion of yeast sex chromosomes by mating-type switching accidents.</title>
        <authorList>
            <person name="Gordon J.L."/>
            <person name="Armisen D."/>
            <person name="Proux-Wera E."/>
            <person name="Oheigeartaigh S.S."/>
            <person name="Byrne K.P."/>
            <person name="Wolfe K.H."/>
        </authorList>
    </citation>
    <scope>NUCLEOTIDE SEQUENCE [LARGE SCALE GENOMIC DNA]</scope>
    <source>
        <strain evidence="10">ATCC 34711 / CBS 6284 / DSM 70876 / NBRC 10599 / NRRL Y-10934 / UCD 77-7</strain>
    </source>
</reference>
<dbReference type="STRING" id="1071380.I2GYY5"/>
<dbReference type="Pfam" id="PF01490">
    <property type="entry name" value="Aa_trans"/>
    <property type="match status" value="1"/>
</dbReference>
<evidence type="ECO:0000256" key="4">
    <source>
        <dbReference type="ARBA" id="ARBA00022692"/>
    </source>
</evidence>
<evidence type="ECO:0000259" key="8">
    <source>
        <dbReference type="Pfam" id="PF01490"/>
    </source>
</evidence>
<feature type="transmembrane region" description="Helical" evidence="7">
    <location>
        <begin position="353"/>
        <end position="379"/>
    </location>
</feature>
<dbReference type="KEGG" id="tbl:TBLA_0B05020"/>
<dbReference type="HOGENOM" id="CLU_027816_0_1_1"/>
<accession>I2GYY5</accession>
<protein>
    <recommendedName>
        <fullName evidence="8">Amino acid transporter transmembrane domain-containing protein</fullName>
    </recommendedName>
</protein>
<feature type="transmembrane region" description="Helical" evidence="7">
    <location>
        <begin position="426"/>
        <end position="448"/>
    </location>
</feature>
<dbReference type="PANTHER" id="PTHR22950">
    <property type="entry name" value="AMINO ACID TRANSPORTER"/>
    <property type="match status" value="1"/>
</dbReference>
<keyword evidence="6 7" id="KW-0472">Membrane</keyword>
<dbReference type="InterPro" id="IPR013057">
    <property type="entry name" value="AA_transpt_TM"/>
</dbReference>
<dbReference type="EMBL" id="HE806317">
    <property type="protein sequence ID" value="CCH59337.1"/>
    <property type="molecule type" value="Genomic_DNA"/>
</dbReference>
<evidence type="ECO:0000313" key="9">
    <source>
        <dbReference type="EMBL" id="CCH59337.1"/>
    </source>
</evidence>
<keyword evidence="10" id="KW-1185">Reference proteome</keyword>
<evidence type="ECO:0000256" key="3">
    <source>
        <dbReference type="ARBA" id="ARBA00022554"/>
    </source>
</evidence>
<dbReference type="AlphaFoldDB" id="I2GYY5"/>
<dbReference type="GeneID" id="14494676"/>
<feature type="transmembrane region" description="Helical" evidence="7">
    <location>
        <begin position="201"/>
        <end position="220"/>
    </location>
</feature>
<feature type="transmembrane region" description="Helical" evidence="7">
    <location>
        <begin position="120"/>
        <end position="141"/>
    </location>
</feature>
<keyword evidence="4 7" id="KW-0812">Transmembrane</keyword>
<feature type="domain" description="Amino acid transporter transmembrane" evidence="8">
    <location>
        <begin position="88"/>
        <end position="487"/>
    </location>
</feature>
<evidence type="ECO:0000313" key="10">
    <source>
        <dbReference type="Proteomes" id="UP000002866"/>
    </source>
</evidence>
<dbReference type="Proteomes" id="UP000002866">
    <property type="component" value="Chromosome 2"/>
</dbReference>
<feature type="transmembrane region" description="Helical" evidence="7">
    <location>
        <begin position="272"/>
        <end position="290"/>
    </location>
</feature>
<feature type="transmembrane region" description="Helical" evidence="7">
    <location>
        <begin position="167"/>
        <end position="189"/>
    </location>
</feature>
<feature type="transmembrane region" description="Helical" evidence="7">
    <location>
        <begin position="95"/>
        <end position="114"/>
    </location>
</feature>
<dbReference type="OMA" id="WGVAYIR"/>
<organism evidence="9 10">
    <name type="scientific">Henningerozyma blattae (strain ATCC 34711 / CBS 6284 / DSM 70876 / NBRC 10599 / NRRL Y-10934 / UCD 77-7)</name>
    <name type="common">Yeast</name>
    <name type="synonym">Tetrapisispora blattae</name>
    <dbReference type="NCBI Taxonomy" id="1071380"/>
    <lineage>
        <taxon>Eukaryota</taxon>
        <taxon>Fungi</taxon>
        <taxon>Dikarya</taxon>
        <taxon>Ascomycota</taxon>
        <taxon>Saccharomycotina</taxon>
        <taxon>Saccharomycetes</taxon>
        <taxon>Saccharomycetales</taxon>
        <taxon>Saccharomycetaceae</taxon>
        <taxon>Henningerozyma</taxon>
    </lineage>
</organism>
<evidence type="ECO:0000256" key="1">
    <source>
        <dbReference type="ARBA" id="ARBA00004128"/>
    </source>
</evidence>
<dbReference type="RefSeq" id="XP_004178856.1">
    <property type="nucleotide sequence ID" value="XM_004178808.1"/>
</dbReference>
<dbReference type="OrthoDB" id="294730at2759"/>
<comment type="similarity">
    <text evidence="2">Belongs to the amino acid/polyamine transporter 2 family.</text>
</comment>
<feature type="transmembrane region" description="Helical" evidence="7">
    <location>
        <begin position="232"/>
        <end position="252"/>
    </location>
</feature>
<sequence>MWNLLSRQNSISSQENFHDPNQNVTSILYQENGDLEQNSDSEKKNYNIIDGSLEKNSVEVHDAEKSGDQYDISSVSSTKDESIVNYKTCSWQHTAGLMLSEYIVLAIMSFPWSFSILGLVPGLILTVFVAICVLYTGLIISEFCEKHPQLMNVCDIGQYLFGGYRSVWYATAICFLGNNILIQGLHVLVGAKYLNTITDHSQCSVVFSVIIVIISLIFSLPRKFSSMSILGYFSAGTMFIGVVLAMIFSGIQSHPYKYNGTPVKYTLFPEKGTTYVDAMCACLNIVYSFVGQITYPQFISEMRNPKEFRKVLWLVTACEVIVFSLAGSIIYVYVGNQYMTAPAFGSLERTYKIIAFTFAVPTMVFAGALYSNVSAKLVFFTIFQNKNEKMLQFKTASSWIYWSLLVLLTWILAFIIAEVIPFFSDLVSLLSALFDCWFGFIFWGVAYIRLKHEKYNFSKGERNFQRLTFTEKLNFITCVLLIIVGLYILGPGLYASVQSIIINYEKDAYGVIFSCKSNGI</sequence>
<dbReference type="FunFam" id="1.20.1740.10:FF:000039">
    <property type="entry name" value="Neutral amino acid transporter (Eurofung)"/>
    <property type="match status" value="1"/>
</dbReference>
<name>I2GYY5_HENB6</name>
<dbReference type="eggNOG" id="KOG1303">
    <property type="taxonomic scope" value="Eukaryota"/>
</dbReference>
<keyword evidence="3" id="KW-0926">Vacuole</keyword>
<evidence type="ECO:0000256" key="6">
    <source>
        <dbReference type="ARBA" id="ARBA00023136"/>
    </source>
</evidence>
<dbReference type="GO" id="GO:0005774">
    <property type="term" value="C:vacuolar membrane"/>
    <property type="evidence" value="ECO:0007669"/>
    <property type="project" value="UniProtKB-SubCell"/>
</dbReference>
<feature type="transmembrane region" description="Helical" evidence="7">
    <location>
        <begin position="399"/>
        <end position="420"/>
    </location>
</feature>
<proteinExistence type="inferred from homology"/>
<evidence type="ECO:0000256" key="5">
    <source>
        <dbReference type="ARBA" id="ARBA00022989"/>
    </source>
</evidence>
<comment type="subcellular location">
    <subcellularLocation>
        <location evidence="1">Vacuole membrane</location>
        <topology evidence="1">Multi-pass membrane protein</topology>
    </subcellularLocation>
</comment>
<keyword evidence="5 7" id="KW-1133">Transmembrane helix</keyword>
<dbReference type="InParanoid" id="I2GYY5"/>
<feature type="transmembrane region" description="Helical" evidence="7">
    <location>
        <begin position="469"/>
        <end position="489"/>
    </location>
</feature>
<evidence type="ECO:0000256" key="7">
    <source>
        <dbReference type="SAM" id="Phobius"/>
    </source>
</evidence>